<proteinExistence type="predicted"/>
<keyword evidence="1" id="KW-0732">Signal</keyword>
<gene>
    <name evidence="3" type="ORF">KCX82_18615</name>
</gene>
<dbReference type="PANTHER" id="PTHR21666">
    <property type="entry name" value="PEPTIDASE-RELATED"/>
    <property type="match status" value="1"/>
</dbReference>
<dbReference type="PANTHER" id="PTHR21666:SF289">
    <property type="entry name" value="L-ALA--D-GLU ENDOPEPTIDASE"/>
    <property type="match status" value="1"/>
</dbReference>
<evidence type="ECO:0000313" key="4">
    <source>
        <dbReference type="Proteomes" id="UP000675664"/>
    </source>
</evidence>
<dbReference type="Pfam" id="PF01551">
    <property type="entry name" value="Peptidase_M23"/>
    <property type="match status" value="1"/>
</dbReference>
<dbReference type="GO" id="GO:0004222">
    <property type="term" value="F:metalloendopeptidase activity"/>
    <property type="evidence" value="ECO:0007669"/>
    <property type="project" value="TreeGrafter"/>
</dbReference>
<name>A0A8J7W3W1_9FIRM</name>
<protein>
    <submittedName>
        <fullName evidence="3">M23 family metallopeptidase</fullName>
    </submittedName>
</protein>
<sequence length="205" mass="22768">MAIKLTALPIKNMNLTEITGDSAFGARIHPITKTMLIHEGIDISQPMGTPIYAAADGKVIVSKMQNDKKGYGNYIVIRHNDEFDTLYAHQSTRTVKAGDLVKAGALIGYVGSTGDSTGPHLHFGVCMKFLANPRGWMDPLPLLRICKEELDEVVRKIIVEINGNLKEVNSILKNDTNYVLLRDLSDIIDVSYDERRKMPIIKSKC</sequence>
<accession>A0A8J7W3W1</accession>
<dbReference type="InterPro" id="IPR011055">
    <property type="entry name" value="Dup_hybrid_motif"/>
</dbReference>
<dbReference type="CDD" id="cd12797">
    <property type="entry name" value="M23_peptidase"/>
    <property type="match status" value="1"/>
</dbReference>
<reference evidence="3" key="1">
    <citation type="submission" date="2021-04" db="EMBL/GenBank/DDBJ databases">
        <title>Sinoanaerobacter chloroacetimidivorans sp. nov., an obligate anaerobic bacterium isolated from anaerobic sludge.</title>
        <authorList>
            <person name="Bao Y."/>
        </authorList>
    </citation>
    <scope>NUCLEOTIDE SEQUENCE</scope>
    <source>
        <strain evidence="3">BAD-6</strain>
    </source>
</reference>
<evidence type="ECO:0000256" key="1">
    <source>
        <dbReference type="ARBA" id="ARBA00022729"/>
    </source>
</evidence>
<keyword evidence="4" id="KW-1185">Reference proteome</keyword>
<dbReference type="EMBL" id="JAGSND010000018">
    <property type="protein sequence ID" value="MBR0599901.1"/>
    <property type="molecule type" value="Genomic_DNA"/>
</dbReference>
<dbReference type="SUPFAM" id="SSF51261">
    <property type="entry name" value="Duplicated hybrid motif"/>
    <property type="match status" value="1"/>
</dbReference>
<dbReference type="InterPro" id="IPR016047">
    <property type="entry name" value="M23ase_b-sheet_dom"/>
</dbReference>
<reference evidence="3" key="2">
    <citation type="submission" date="2021-04" db="EMBL/GenBank/DDBJ databases">
        <authorList>
            <person name="Liu J."/>
        </authorList>
    </citation>
    <scope>NUCLEOTIDE SEQUENCE</scope>
    <source>
        <strain evidence="3">BAD-6</strain>
    </source>
</reference>
<feature type="domain" description="M23ase beta-sheet core" evidence="2">
    <location>
        <begin position="37"/>
        <end position="125"/>
    </location>
</feature>
<dbReference type="Proteomes" id="UP000675664">
    <property type="component" value="Unassembled WGS sequence"/>
</dbReference>
<organism evidence="3 4">
    <name type="scientific">Sinanaerobacter chloroacetimidivorans</name>
    <dbReference type="NCBI Taxonomy" id="2818044"/>
    <lineage>
        <taxon>Bacteria</taxon>
        <taxon>Bacillati</taxon>
        <taxon>Bacillota</taxon>
        <taxon>Clostridia</taxon>
        <taxon>Peptostreptococcales</taxon>
        <taxon>Anaerovoracaceae</taxon>
        <taxon>Sinanaerobacter</taxon>
    </lineage>
</organism>
<evidence type="ECO:0000313" key="3">
    <source>
        <dbReference type="EMBL" id="MBR0599901.1"/>
    </source>
</evidence>
<dbReference type="AlphaFoldDB" id="A0A8J7W3W1"/>
<dbReference type="RefSeq" id="WP_227020030.1">
    <property type="nucleotide sequence ID" value="NZ_JAGSND010000018.1"/>
</dbReference>
<evidence type="ECO:0000259" key="2">
    <source>
        <dbReference type="Pfam" id="PF01551"/>
    </source>
</evidence>
<dbReference type="InterPro" id="IPR050570">
    <property type="entry name" value="Cell_wall_metabolism_enzyme"/>
</dbReference>
<comment type="caution">
    <text evidence="3">The sequence shown here is derived from an EMBL/GenBank/DDBJ whole genome shotgun (WGS) entry which is preliminary data.</text>
</comment>
<dbReference type="Gene3D" id="2.70.70.10">
    <property type="entry name" value="Glucose Permease (Domain IIA)"/>
    <property type="match status" value="1"/>
</dbReference>